<keyword evidence="8" id="KW-1185">Reference proteome</keyword>
<evidence type="ECO:0000256" key="3">
    <source>
        <dbReference type="ARBA" id="ARBA00022989"/>
    </source>
</evidence>
<feature type="compositionally biased region" description="Basic and acidic residues" evidence="5">
    <location>
        <begin position="296"/>
        <end position="305"/>
    </location>
</feature>
<name>A0ABR3RYZ4_9PLEO</name>
<dbReference type="InterPro" id="IPR051694">
    <property type="entry name" value="Immunoregulatory_rcpt-like"/>
</dbReference>
<keyword evidence="3 6" id="KW-1133">Transmembrane helix</keyword>
<evidence type="ECO:0000256" key="1">
    <source>
        <dbReference type="ARBA" id="ARBA00004167"/>
    </source>
</evidence>
<feature type="compositionally biased region" description="Basic and acidic residues" evidence="5">
    <location>
        <begin position="229"/>
        <end position="240"/>
    </location>
</feature>
<protein>
    <submittedName>
        <fullName evidence="7">Uncharacterized protein</fullName>
    </submittedName>
</protein>
<proteinExistence type="predicted"/>
<evidence type="ECO:0000256" key="6">
    <source>
        <dbReference type="SAM" id="Phobius"/>
    </source>
</evidence>
<comment type="subcellular location">
    <subcellularLocation>
        <location evidence="1">Membrane</location>
        <topology evidence="1">Single-pass membrane protein</topology>
    </subcellularLocation>
</comment>
<reference evidence="7 8" key="1">
    <citation type="submission" date="2024-02" db="EMBL/GenBank/DDBJ databases">
        <title>De novo assembly and annotation of 12 fungi associated with fruit tree decline syndrome in Ontario, Canada.</title>
        <authorList>
            <person name="Sulman M."/>
            <person name="Ellouze W."/>
            <person name="Ilyukhin E."/>
        </authorList>
    </citation>
    <scope>NUCLEOTIDE SEQUENCE [LARGE SCALE GENOMIC DNA]</scope>
    <source>
        <strain evidence="7 8">M97-236</strain>
    </source>
</reference>
<organism evidence="7 8">
    <name type="scientific">Nothophoma quercina</name>
    <dbReference type="NCBI Taxonomy" id="749835"/>
    <lineage>
        <taxon>Eukaryota</taxon>
        <taxon>Fungi</taxon>
        <taxon>Dikarya</taxon>
        <taxon>Ascomycota</taxon>
        <taxon>Pezizomycotina</taxon>
        <taxon>Dothideomycetes</taxon>
        <taxon>Pleosporomycetidae</taxon>
        <taxon>Pleosporales</taxon>
        <taxon>Pleosporineae</taxon>
        <taxon>Didymellaceae</taxon>
        <taxon>Nothophoma</taxon>
    </lineage>
</organism>
<feature type="transmembrane region" description="Helical" evidence="6">
    <location>
        <begin position="131"/>
        <end position="155"/>
    </location>
</feature>
<comment type="caution">
    <text evidence="7">The sequence shown here is derived from an EMBL/GenBank/DDBJ whole genome shotgun (WGS) entry which is preliminary data.</text>
</comment>
<evidence type="ECO:0000256" key="5">
    <source>
        <dbReference type="SAM" id="MobiDB-lite"/>
    </source>
</evidence>
<dbReference type="Proteomes" id="UP001521222">
    <property type="component" value="Unassembled WGS sequence"/>
</dbReference>
<evidence type="ECO:0000313" key="7">
    <source>
        <dbReference type="EMBL" id="KAL1609650.1"/>
    </source>
</evidence>
<feature type="compositionally biased region" description="Low complexity" evidence="5">
    <location>
        <begin position="107"/>
        <end position="120"/>
    </location>
</feature>
<keyword evidence="4 6" id="KW-0472">Membrane</keyword>
<feature type="region of interest" description="Disordered" evidence="5">
    <location>
        <begin position="223"/>
        <end position="305"/>
    </location>
</feature>
<keyword evidence="2 6" id="KW-0812">Transmembrane</keyword>
<sequence length="305" mass="33008">MDRYAKSSNVDASEDVLQWNPTKKDVRHRFAPMSSRAAQPGEFFCPVGGKWYMCETGTKFVGCCMADPYPCMNNSTCPEGKLEPTYWDRPDQYEYFKDLNILLSSTAPRSTSTPSPTSSSGSGGKSGPSGAVIGGAVGGSLGFVLIVAAVVFLLWRKRRNENRVNNDASSIEENKPEAGELASPISAGTGMSFFATSTNGSIIDDWIAPPTYSWDVHGNSPVQQHWAHNHPEVSGEDSKNSPRSPFTELHSKGSLARIAELPGAPAAKELDTPQPSQNEFGNDVAKTNGMSTALEQEPRKSIEKR</sequence>
<dbReference type="PANTHER" id="PTHR15549">
    <property type="entry name" value="PAIRED IMMUNOGLOBULIN-LIKE TYPE 2 RECEPTOR"/>
    <property type="match status" value="1"/>
</dbReference>
<dbReference type="EMBL" id="JAKIXB020000003">
    <property type="protein sequence ID" value="KAL1609650.1"/>
    <property type="molecule type" value="Genomic_DNA"/>
</dbReference>
<gene>
    <name evidence="7" type="ORF">SLS59_001159</name>
</gene>
<accession>A0ABR3RYZ4</accession>
<evidence type="ECO:0000256" key="4">
    <source>
        <dbReference type="ARBA" id="ARBA00023136"/>
    </source>
</evidence>
<feature type="region of interest" description="Disordered" evidence="5">
    <location>
        <begin position="107"/>
        <end position="127"/>
    </location>
</feature>
<evidence type="ECO:0000313" key="8">
    <source>
        <dbReference type="Proteomes" id="UP001521222"/>
    </source>
</evidence>
<evidence type="ECO:0000256" key="2">
    <source>
        <dbReference type="ARBA" id="ARBA00022692"/>
    </source>
</evidence>